<organism evidence="2 3">
    <name type="scientific">Haloplanus aerogenes</name>
    <dbReference type="NCBI Taxonomy" id="660522"/>
    <lineage>
        <taxon>Archaea</taxon>
        <taxon>Methanobacteriati</taxon>
        <taxon>Methanobacteriota</taxon>
        <taxon>Stenosarchaea group</taxon>
        <taxon>Halobacteria</taxon>
        <taxon>Halobacteriales</taxon>
        <taxon>Haloferacaceae</taxon>
        <taxon>Haloplanus</taxon>
    </lineage>
</organism>
<dbReference type="EMBL" id="CP034145">
    <property type="protein sequence ID" value="AZH24620.1"/>
    <property type="molecule type" value="Genomic_DNA"/>
</dbReference>
<accession>A0A3G8QQR6</accession>
<dbReference type="KEGG" id="haer:DU502_04135"/>
<dbReference type="Gene3D" id="2.130.10.10">
    <property type="entry name" value="YVTN repeat-like/Quinoprotein amine dehydrogenase"/>
    <property type="match status" value="1"/>
</dbReference>
<dbReference type="InterPro" id="IPR011047">
    <property type="entry name" value="Quinoprotein_ADH-like_sf"/>
</dbReference>
<evidence type="ECO:0000313" key="2">
    <source>
        <dbReference type="EMBL" id="AZH24620.1"/>
    </source>
</evidence>
<feature type="compositionally biased region" description="Low complexity" evidence="1">
    <location>
        <begin position="14"/>
        <end position="26"/>
    </location>
</feature>
<feature type="compositionally biased region" description="Basic and acidic residues" evidence="1">
    <location>
        <begin position="1"/>
        <end position="10"/>
    </location>
</feature>
<feature type="region of interest" description="Disordered" evidence="1">
    <location>
        <begin position="1"/>
        <end position="48"/>
    </location>
</feature>
<evidence type="ECO:0000313" key="3">
    <source>
        <dbReference type="Proteomes" id="UP000282007"/>
    </source>
</evidence>
<dbReference type="InterPro" id="IPR015943">
    <property type="entry name" value="WD40/YVTN_repeat-like_dom_sf"/>
</dbReference>
<evidence type="ECO:0000256" key="1">
    <source>
        <dbReference type="SAM" id="MobiDB-lite"/>
    </source>
</evidence>
<protein>
    <submittedName>
        <fullName evidence="2">Uncharacterized protein</fullName>
    </submittedName>
</protein>
<sequence length="185" mass="19788">MADRWPIDRRTRWRPTTPTASPSPTIRRPRTPPSQRGSSTATAGSTPGCTYVTEPAVADGHAHVCELVSPDETTTQRATVFAVDIADGSRRWNHEVDIAVAENLDGVAPALTAPAVADGTVYVGVAPEWTFSQLPVPDAGYLVALDADTETVQWRHDVGLVPRTLAVAGDCCYVTDIEGNLVVVR</sequence>
<proteinExistence type="predicted"/>
<name>A0A3G8QQR6_9EURY</name>
<dbReference type="SUPFAM" id="SSF50998">
    <property type="entry name" value="Quinoprotein alcohol dehydrogenase-like"/>
    <property type="match status" value="1"/>
</dbReference>
<gene>
    <name evidence="2" type="ORF">DU502_04135</name>
</gene>
<feature type="compositionally biased region" description="Polar residues" evidence="1">
    <location>
        <begin position="34"/>
        <end position="48"/>
    </location>
</feature>
<keyword evidence="3" id="KW-1185">Reference proteome</keyword>
<dbReference type="AlphaFoldDB" id="A0A3G8QQR6"/>
<dbReference type="Proteomes" id="UP000282007">
    <property type="component" value="Chromosome"/>
</dbReference>
<reference evidence="2 3" key="1">
    <citation type="submission" date="2018-07" db="EMBL/GenBank/DDBJ databases">
        <title>Genome sequences of Haloplanus aerogenes JCM 16430T.</title>
        <authorList>
            <person name="Kim Y.B."/>
            <person name="Roh S.W."/>
        </authorList>
    </citation>
    <scope>NUCLEOTIDE SEQUENCE [LARGE SCALE GENOMIC DNA]</scope>
    <source>
        <strain evidence="2 3">JCM 16430</strain>
    </source>
</reference>